<dbReference type="GO" id="GO:0005509">
    <property type="term" value="F:calcium ion binding"/>
    <property type="evidence" value="ECO:0007669"/>
    <property type="project" value="InterPro"/>
</dbReference>
<dbReference type="PROSITE" id="PS50026">
    <property type="entry name" value="EGF_3"/>
    <property type="match status" value="3"/>
</dbReference>
<dbReference type="InterPro" id="IPR018097">
    <property type="entry name" value="EGF_Ca-bd_CS"/>
</dbReference>
<dbReference type="EMBL" id="HACG01016850">
    <property type="protein sequence ID" value="CEK63715.1"/>
    <property type="molecule type" value="Transcribed_RNA"/>
</dbReference>
<proteinExistence type="predicted"/>
<dbReference type="InterPro" id="IPR049883">
    <property type="entry name" value="NOTCH1_EGF-like"/>
</dbReference>
<dbReference type="SMART" id="SM00179">
    <property type="entry name" value="EGF_CA"/>
    <property type="match status" value="2"/>
</dbReference>
<dbReference type="AlphaFoldDB" id="A0A0B6Z7K9"/>
<dbReference type="CDD" id="cd00054">
    <property type="entry name" value="EGF_CA"/>
    <property type="match status" value="1"/>
</dbReference>
<evidence type="ECO:0000256" key="1">
    <source>
        <dbReference type="ARBA" id="ARBA00022536"/>
    </source>
</evidence>
<dbReference type="SMART" id="SM00181">
    <property type="entry name" value="EGF"/>
    <property type="match status" value="2"/>
</dbReference>
<sequence length="119" mass="12754">LQNIIWDYCPLTTNYACANAFNGCAMQPCMNNGTCIDQQGANTTSKFKCNCTEGFWGDSCSNDTNECLNTTICGSYNCFNRPGGFTCDCPPGFEGVSCKEINECLSSPCKNGGNCTDAV</sequence>
<evidence type="ECO:0000259" key="5">
    <source>
        <dbReference type="PROSITE" id="PS50026"/>
    </source>
</evidence>
<protein>
    <recommendedName>
        <fullName evidence="5">EGF-like domain-containing protein</fullName>
    </recommendedName>
</protein>
<evidence type="ECO:0000313" key="6">
    <source>
        <dbReference type="EMBL" id="CEK63715.1"/>
    </source>
</evidence>
<dbReference type="InterPro" id="IPR000742">
    <property type="entry name" value="EGF"/>
</dbReference>
<keyword evidence="2" id="KW-0677">Repeat</keyword>
<dbReference type="Gene3D" id="2.10.25.10">
    <property type="entry name" value="Laminin"/>
    <property type="match status" value="3"/>
</dbReference>
<dbReference type="InterPro" id="IPR001881">
    <property type="entry name" value="EGF-like_Ca-bd_dom"/>
</dbReference>
<feature type="domain" description="EGF-like" evidence="5">
    <location>
        <begin position="100"/>
        <end position="119"/>
    </location>
</feature>
<comment type="caution">
    <text evidence="4">Lacks conserved residue(s) required for the propagation of feature annotation.</text>
</comment>
<dbReference type="PRINTS" id="PR00010">
    <property type="entry name" value="EGFBLOOD"/>
</dbReference>
<dbReference type="Pfam" id="PF00008">
    <property type="entry name" value="EGF"/>
    <property type="match status" value="1"/>
</dbReference>
<name>A0A0B6Z7K9_9EUPU</name>
<dbReference type="InterPro" id="IPR051022">
    <property type="entry name" value="Notch_Cell-Fate_Det"/>
</dbReference>
<feature type="non-terminal residue" evidence="6">
    <location>
        <position position="119"/>
    </location>
</feature>
<feature type="disulfide bond" evidence="4">
    <location>
        <begin position="51"/>
        <end position="60"/>
    </location>
</feature>
<evidence type="ECO:0000256" key="2">
    <source>
        <dbReference type="ARBA" id="ARBA00022737"/>
    </source>
</evidence>
<dbReference type="PANTHER" id="PTHR24049:SF29">
    <property type="entry name" value="EGF-LIKE DOMAIN-CONTAINING PROTEIN"/>
    <property type="match status" value="1"/>
</dbReference>
<feature type="disulfide bond" evidence="4">
    <location>
        <begin position="89"/>
        <end position="98"/>
    </location>
</feature>
<dbReference type="PROSITE" id="PS00022">
    <property type="entry name" value="EGF_1"/>
    <property type="match status" value="2"/>
</dbReference>
<dbReference type="SUPFAM" id="SSF57196">
    <property type="entry name" value="EGF/Laminin"/>
    <property type="match status" value="2"/>
</dbReference>
<gene>
    <name evidence="6" type="primary">ORF49212</name>
</gene>
<dbReference type="Pfam" id="PF07645">
    <property type="entry name" value="EGF_CA"/>
    <property type="match status" value="1"/>
</dbReference>
<reference evidence="6" key="1">
    <citation type="submission" date="2014-12" db="EMBL/GenBank/DDBJ databases">
        <title>Insight into the proteome of Arion vulgaris.</title>
        <authorList>
            <person name="Aradska J."/>
            <person name="Bulat T."/>
            <person name="Smidak R."/>
            <person name="Sarate P."/>
            <person name="Gangsoo J."/>
            <person name="Sialana F."/>
            <person name="Bilban M."/>
            <person name="Lubec G."/>
        </authorList>
    </citation>
    <scope>NUCLEOTIDE SEQUENCE</scope>
    <source>
        <tissue evidence="6">Skin</tissue>
    </source>
</reference>
<feature type="non-terminal residue" evidence="6">
    <location>
        <position position="1"/>
    </location>
</feature>
<evidence type="ECO:0000256" key="4">
    <source>
        <dbReference type="PROSITE-ProRule" id="PRU00076"/>
    </source>
</evidence>
<keyword evidence="1 4" id="KW-0245">EGF-like domain</keyword>
<organism evidence="6">
    <name type="scientific">Arion vulgaris</name>
    <dbReference type="NCBI Taxonomy" id="1028688"/>
    <lineage>
        <taxon>Eukaryota</taxon>
        <taxon>Metazoa</taxon>
        <taxon>Spiralia</taxon>
        <taxon>Lophotrochozoa</taxon>
        <taxon>Mollusca</taxon>
        <taxon>Gastropoda</taxon>
        <taxon>Heterobranchia</taxon>
        <taxon>Euthyneura</taxon>
        <taxon>Panpulmonata</taxon>
        <taxon>Eupulmonata</taxon>
        <taxon>Stylommatophora</taxon>
        <taxon>Helicina</taxon>
        <taxon>Arionoidea</taxon>
        <taxon>Arionidae</taxon>
        <taxon>Arion</taxon>
    </lineage>
</organism>
<dbReference type="PROSITE" id="PS00010">
    <property type="entry name" value="ASX_HYDROXYL"/>
    <property type="match status" value="1"/>
</dbReference>
<dbReference type="InterPro" id="IPR000152">
    <property type="entry name" value="EGF-type_Asp/Asn_hydroxyl_site"/>
</dbReference>
<keyword evidence="3 4" id="KW-1015">Disulfide bond</keyword>
<feature type="domain" description="EGF-like" evidence="5">
    <location>
        <begin position="20"/>
        <end position="61"/>
    </location>
</feature>
<accession>A0A0B6Z7K9</accession>
<dbReference type="PROSITE" id="PS01186">
    <property type="entry name" value="EGF_2"/>
    <property type="match status" value="2"/>
</dbReference>
<dbReference type="PROSITE" id="PS01187">
    <property type="entry name" value="EGF_CA"/>
    <property type="match status" value="1"/>
</dbReference>
<dbReference type="PANTHER" id="PTHR24049">
    <property type="entry name" value="CRUMBS FAMILY MEMBER"/>
    <property type="match status" value="1"/>
</dbReference>
<feature type="domain" description="EGF-like" evidence="5">
    <location>
        <begin position="63"/>
        <end position="99"/>
    </location>
</feature>
<evidence type="ECO:0000256" key="3">
    <source>
        <dbReference type="ARBA" id="ARBA00023157"/>
    </source>
</evidence>